<dbReference type="PROSITE" id="PS51257">
    <property type="entry name" value="PROKAR_LIPOPROTEIN"/>
    <property type="match status" value="1"/>
</dbReference>
<dbReference type="SUPFAM" id="SSF74653">
    <property type="entry name" value="TolA/TonB C-terminal domain"/>
    <property type="match status" value="1"/>
</dbReference>
<evidence type="ECO:0000256" key="4">
    <source>
        <dbReference type="ARBA" id="ARBA00022475"/>
    </source>
</evidence>
<evidence type="ECO:0000259" key="10">
    <source>
        <dbReference type="PROSITE" id="PS52015"/>
    </source>
</evidence>
<sequence>MMTARRLAMPLLIPLLVGCTGDQQIERPTPLFNDVPIEYPLSMWDQDIEGQTLLRVRVTELGRVDEVEVMQSSGHAALDTAAVRGARGLRFQPARRNGRRIEVWAQVPVEFSKRARPGDGGG</sequence>
<keyword evidence="6" id="KW-0812">Transmembrane</keyword>
<accession>A0ABU9ECC8</accession>
<keyword evidence="5" id="KW-0997">Cell inner membrane</keyword>
<proteinExistence type="inferred from homology"/>
<keyword evidence="7" id="KW-0653">Protein transport</keyword>
<evidence type="ECO:0000256" key="2">
    <source>
        <dbReference type="ARBA" id="ARBA00006555"/>
    </source>
</evidence>
<comment type="similarity">
    <text evidence="2">Belongs to the TonB family.</text>
</comment>
<comment type="subcellular location">
    <subcellularLocation>
        <location evidence="1">Cell inner membrane</location>
        <topology evidence="1">Single-pass membrane protein</topology>
        <orientation evidence="1">Periplasmic side</orientation>
    </subcellularLocation>
</comment>
<dbReference type="NCBIfam" id="TIGR01352">
    <property type="entry name" value="tonB_Cterm"/>
    <property type="match status" value="1"/>
</dbReference>
<keyword evidence="8" id="KW-1133">Transmembrane helix</keyword>
<dbReference type="RefSeq" id="WP_405283993.1">
    <property type="nucleotide sequence ID" value="NZ_CP144380.1"/>
</dbReference>
<evidence type="ECO:0000256" key="7">
    <source>
        <dbReference type="ARBA" id="ARBA00022927"/>
    </source>
</evidence>
<evidence type="ECO:0000313" key="12">
    <source>
        <dbReference type="Proteomes" id="UP001484239"/>
    </source>
</evidence>
<evidence type="ECO:0000256" key="1">
    <source>
        <dbReference type="ARBA" id="ARBA00004383"/>
    </source>
</evidence>
<keyword evidence="9" id="KW-0472">Membrane</keyword>
<reference evidence="11 12" key="1">
    <citation type="submission" date="2024-02" db="EMBL/GenBank/DDBJ databases">
        <title>A novel Gemmatimonadota bacterium.</title>
        <authorList>
            <person name="Du Z.-J."/>
            <person name="Ye Y.-Q."/>
        </authorList>
    </citation>
    <scope>NUCLEOTIDE SEQUENCE [LARGE SCALE GENOMIC DNA]</scope>
    <source>
        <strain evidence="11 12">DH-20</strain>
    </source>
</reference>
<evidence type="ECO:0000256" key="5">
    <source>
        <dbReference type="ARBA" id="ARBA00022519"/>
    </source>
</evidence>
<dbReference type="Proteomes" id="UP001484239">
    <property type="component" value="Unassembled WGS sequence"/>
</dbReference>
<protein>
    <submittedName>
        <fullName evidence="11">Energy transducer TonB</fullName>
    </submittedName>
</protein>
<dbReference type="Pfam" id="PF03544">
    <property type="entry name" value="TonB_C"/>
    <property type="match status" value="1"/>
</dbReference>
<evidence type="ECO:0000256" key="3">
    <source>
        <dbReference type="ARBA" id="ARBA00022448"/>
    </source>
</evidence>
<dbReference type="EMBL" id="JBBHLI010000011">
    <property type="protein sequence ID" value="MEK9502382.1"/>
    <property type="molecule type" value="Genomic_DNA"/>
</dbReference>
<keyword evidence="12" id="KW-1185">Reference proteome</keyword>
<dbReference type="Gene3D" id="3.30.1150.10">
    <property type="match status" value="1"/>
</dbReference>
<dbReference type="PANTHER" id="PTHR33446">
    <property type="entry name" value="PROTEIN TONB-RELATED"/>
    <property type="match status" value="1"/>
</dbReference>
<gene>
    <name evidence="11" type="ORF">WI372_15420</name>
</gene>
<feature type="domain" description="TonB C-terminal" evidence="10">
    <location>
        <begin position="24"/>
        <end position="120"/>
    </location>
</feature>
<comment type="caution">
    <text evidence="11">The sequence shown here is derived from an EMBL/GenBank/DDBJ whole genome shotgun (WGS) entry which is preliminary data.</text>
</comment>
<dbReference type="InterPro" id="IPR051045">
    <property type="entry name" value="TonB-dependent_transducer"/>
</dbReference>
<organism evidence="11 12">
    <name type="scientific">Gaopeijia maritima</name>
    <dbReference type="NCBI Taxonomy" id="3119007"/>
    <lineage>
        <taxon>Bacteria</taxon>
        <taxon>Pseudomonadati</taxon>
        <taxon>Gemmatimonadota</taxon>
        <taxon>Longimicrobiia</taxon>
        <taxon>Gaopeijiales</taxon>
        <taxon>Gaopeijiaceae</taxon>
        <taxon>Gaopeijia</taxon>
    </lineage>
</organism>
<evidence type="ECO:0000256" key="9">
    <source>
        <dbReference type="ARBA" id="ARBA00023136"/>
    </source>
</evidence>
<keyword evidence="3" id="KW-0813">Transport</keyword>
<evidence type="ECO:0000256" key="6">
    <source>
        <dbReference type="ARBA" id="ARBA00022692"/>
    </source>
</evidence>
<evidence type="ECO:0000256" key="8">
    <source>
        <dbReference type="ARBA" id="ARBA00022989"/>
    </source>
</evidence>
<dbReference type="InterPro" id="IPR006260">
    <property type="entry name" value="TonB/TolA_C"/>
</dbReference>
<dbReference type="PANTHER" id="PTHR33446:SF2">
    <property type="entry name" value="PROTEIN TONB"/>
    <property type="match status" value="1"/>
</dbReference>
<keyword evidence="4" id="KW-1003">Cell membrane</keyword>
<dbReference type="PROSITE" id="PS52015">
    <property type="entry name" value="TONB_CTD"/>
    <property type="match status" value="1"/>
</dbReference>
<dbReference type="InterPro" id="IPR037682">
    <property type="entry name" value="TonB_C"/>
</dbReference>
<name>A0ABU9ECC8_9BACT</name>
<evidence type="ECO:0000313" key="11">
    <source>
        <dbReference type="EMBL" id="MEK9502382.1"/>
    </source>
</evidence>